<dbReference type="Proteomes" id="UP001055117">
    <property type="component" value="Unassembled WGS sequence"/>
</dbReference>
<organism evidence="1 2">
    <name type="scientific">Methylobacterium cerastii</name>
    <dbReference type="NCBI Taxonomy" id="932741"/>
    <lineage>
        <taxon>Bacteria</taxon>
        <taxon>Pseudomonadati</taxon>
        <taxon>Pseudomonadota</taxon>
        <taxon>Alphaproteobacteria</taxon>
        <taxon>Hyphomicrobiales</taxon>
        <taxon>Methylobacteriaceae</taxon>
        <taxon>Methylobacterium</taxon>
    </lineage>
</organism>
<dbReference type="RefSeq" id="WP_238273102.1">
    <property type="nucleotide sequence ID" value="NZ_BPQG01000095.1"/>
</dbReference>
<evidence type="ECO:0000313" key="1">
    <source>
        <dbReference type="EMBL" id="GJD46810.1"/>
    </source>
</evidence>
<gene>
    <name evidence="1" type="ORF">AFCDBAGC_4694</name>
</gene>
<protein>
    <submittedName>
        <fullName evidence="1">Uncharacterized protein</fullName>
    </submittedName>
</protein>
<proteinExistence type="predicted"/>
<name>A0ABQ4QPS9_9HYPH</name>
<dbReference type="EMBL" id="BPQG01000095">
    <property type="protein sequence ID" value="GJD46810.1"/>
    <property type="molecule type" value="Genomic_DNA"/>
</dbReference>
<evidence type="ECO:0000313" key="2">
    <source>
        <dbReference type="Proteomes" id="UP001055117"/>
    </source>
</evidence>
<accession>A0ABQ4QPS9</accession>
<comment type="caution">
    <text evidence="1">The sequence shown here is derived from an EMBL/GenBank/DDBJ whole genome shotgun (WGS) entry which is preliminary data.</text>
</comment>
<sequence>MSATLPTERWSLLQAVAWVFTRDGSLVDDIGRAAAAGEPWTTMSLVVRTGLVESNGRTLLRDGWQPLAERIVARGSATDARGTDGTVRADGCPALNGAMPSHRQALTIEARDLHLDGERDAPGLECFLAGTSEAQRCWYDVEVIAADVERAFPGAMSLTPAATSRGAGGAAKTDRRRAVIEAISTMWPEGRWPLGYPAKRRNAEIRAHLQAAGVEAGDATIRRALKDRERD</sequence>
<keyword evidence="2" id="KW-1185">Reference proteome</keyword>
<reference evidence="1 2" key="1">
    <citation type="journal article" date="2021" name="Front. Microbiol.">
        <title>Comprehensive Comparative Genomics and Phenotyping of Methylobacterium Species.</title>
        <authorList>
            <person name="Alessa O."/>
            <person name="Ogura Y."/>
            <person name="Fujitani Y."/>
            <person name="Takami H."/>
            <person name="Hayashi T."/>
            <person name="Sahin N."/>
            <person name="Tani A."/>
        </authorList>
    </citation>
    <scope>NUCLEOTIDE SEQUENCE [LARGE SCALE GENOMIC DNA]</scope>
    <source>
        <strain evidence="1 2">DSM 23679</strain>
    </source>
</reference>